<accession>A0A3M5P1T1</accession>
<dbReference type="AlphaFoldDB" id="A0A3M5P1T1"/>
<gene>
    <name evidence="1" type="ORF">ALP40_01956</name>
</gene>
<organism evidence="1 2">
    <name type="scientific">Pseudomonas viridiflava</name>
    <name type="common">Phytomonas viridiflava</name>
    <dbReference type="NCBI Taxonomy" id="33069"/>
    <lineage>
        <taxon>Bacteria</taxon>
        <taxon>Pseudomonadati</taxon>
        <taxon>Pseudomonadota</taxon>
        <taxon>Gammaproteobacteria</taxon>
        <taxon>Pseudomonadales</taxon>
        <taxon>Pseudomonadaceae</taxon>
        <taxon>Pseudomonas</taxon>
    </lineage>
</organism>
<dbReference type="Proteomes" id="UP000273854">
    <property type="component" value="Unassembled WGS sequence"/>
</dbReference>
<reference evidence="1 2" key="1">
    <citation type="submission" date="2018-08" db="EMBL/GenBank/DDBJ databases">
        <title>Recombination of ecologically and evolutionarily significant loci maintains genetic cohesion in the Pseudomonas syringae species complex.</title>
        <authorList>
            <person name="Dillon M."/>
            <person name="Thakur S."/>
            <person name="Almeida R.N.D."/>
            <person name="Weir B.S."/>
            <person name="Guttman D.S."/>
        </authorList>
    </citation>
    <scope>NUCLEOTIDE SEQUENCE [LARGE SCALE GENOMIC DNA]</scope>
    <source>
        <strain evidence="1 2">ICMP 19473</strain>
    </source>
</reference>
<evidence type="ECO:0000313" key="1">
    <source>
        <dbReference type="EMBL" id="RMT78481.1"/>
    </source>
</evidence>
<evidence type="ECO:0000313" key="2">
    <source>
        <dbReference type="Proteomes" id="UP000273854"/>
    </source>
</evidence>
<comment type="caution">
    <text evidence="1">The sequence shown here is derived from an EMBL/GenBank/DDBJ whole genome shotgun (WGS) entry which is preliminary data.</text>
</comment>
<proteinExistence type="predicted"/>
<sequence>MQKETGGVNAYVVIFFKHYIIVGQDRKNGAVTGWSLRH</sequence>
<name>A0A3M5P1T1_PSEVI</name>
<protein>
    <submittedName>
        <fullName evidence="1">Uncharacterized protein</fullName>
    </submittedName>
</protein>
<dbReference type="EMBL" id="RBTP01000065">
    <property type="protein sequence ID" value="RMT78481.1"/>
    <property type="molecule type" value="Genomic_DNA"/>
</dbReference>